<evidence type="ECO:0000313" key="2">
    <source>
        <dbReference type="EMBL" id="AIJ21768.1"/>
    </source>
</evidence>
<dbReference type="eggNOG" id="COG0539">
    <property type="taxonomic scope" value="Bacteria"/>
</dbReference>
<dbReference type="HOGENOM" id="CLU_194361_0_0_11"/>
<dbReference type="CDD" id="cd00164">
    <property type="entry name" value="S1_like"/>
    <property type="match status" value="1"/>
</dbReference>
<dbReference type="InterPro" id="IPR003029">
    <property type="entry name" value="S1_domain"/>
</dbReference>
<dbReference type="PROSITE" id="PS50126">
    <property type="entry name" value="S1"/>
    <property type="match status" value="1"/>
</dbReference>
<keyword evidence="3" id="KW-1185">Reference proteome</keyword>
<reference evidence="2 3" key="1">
    <citation type="submission" date="2014-07" db="EMBL/GenBank/DDBJ databases">
        <title>Whole Genome Sequence of the Amycolatopsis methanolica 239.</title>
        <authorList>
            <person name="Tang B."/>
        </authorList>
    </citation>
    <scope>NUCLEOTIDE SEQUENCE [LARGE SCALE GENOMIC DNA]</scope>
    <source>
        <strain evidence="2 3">239</strain>
    </source>
</reference>
<organism evidence="2 3">
    <name type="scientific">Amycolatopsis methanolica 239</name>
    <dbReference type="NCBI Taxonomy" id="1068978"/>
    <lineage>
        <taxon>Bacteria</taxon>
        <taxon>Bacillati</taxon>
        <taxon>Actinomycetota</taxon>
        <taxon>Actinomycetes</taxon>
        <taxon>Pseudonocardiales</taxon>
        <taxon>Pseudonocardiaceae</taxon>
        <taxon>Amycolatopsis</taxon>
        <taxon>Amycolatopsis methanolica group</taxon>
    </lineage>
</organism>
<dbReference type="KEGG" id="amq:AMETH_1676"/>
<name>A0A076MLT8_AMYME</name>
<protein>
    <submittedName>
        <fullName evidence="2">30S ribosomal protein S1</fullName>
    </submittedName>
</protein>
<dbReference type="OrthoDB" id="3696341at2"/>
<keyword evidence="2" id="KW-0687">Ribonucleoprotein</keyword>
<sequence length="82" mass="8826">MSQYQVSQAVWRDFLAQHADGGVIDATVTWALPFGALVELPPGVPGLLSRPAWTAEAEAGERVEVRIASLDVENRRVSVVPA</sequence>
<dbReference type="GO" id="GO:0003676">
    <property type="term" value="F:nucleic acid binding"/>
    <property type="evidence" value="ECO:0007669"/>
    <property type="project" value="InterPro"/>
</dbReference>
<keyword evidence="2" id="KW-0689">Ribosomal protein</keyword>
<dbReference type="STRING" id="1068978.AMETH_1676"/>
<evidence type="ECO:0000259" key="1">
    <source>
        <dbReference type="PROSITE" id="PS50126"/>
    </source>
</evidence>
<dbReference type="SUPFAM" id="SSF50249">
    <property type="entry name" value="Nucleic acid-binding proteins"/>
    <property type="match status" value="1"/>
</dbReference>
<feature type="domain" description="S1 motif" evidence="1">
    <location>
        <begin position="21"/>
        <end position="82"/>
    </location>
</feature>
<dbReference type="EMBL" id="CP009110">
    <property type="protein sequence ID" value="AIJ21768.1"/>
    <property type="molecule type" value="Genomic_DNA"/>
</dbReference>
<dbReference type="RefSeq" id="WP_017987628.1">
    <property type="nucleotide sequence ID" value="NZ_AQUL01000001.1"/>
</dbReference>
<proteinExistence type="predicted"/>
<dbReference type="Gene3D" id="2.40.50.140">
    <property type="entry name" value="Nucleic acid-binding proteins"/>
    <property type="match status" value="1"/>
</dbReference>
<dbReference type="GO" id="GO:0005840">
    <property type="term" value="C:ribosome"/>
    <property type="evidence" value="ECO:0007669"/>
    <property type="project" value="UniProtKB-KW"/>
</dbReference>
<accession>A0A076MLT8</accession>
<dbReference type="Proteomes" id="UP000062973">
    <property type="component" value="Chromosome"/>
</dbReference>
<dbReference type="AlphaFoldDB" id="A0A076MLT8"/>
<dbReference type="PATRIC" id="fig|1068978.7.peg.1766"/>
<dbReference type="InterPro" id="IPR012340">
    <property type="entry name" value="NA-bd_OB-fold"/>
</dbReference>
<evidence type="ECO:0000313" key="3">
    <source>
        <dbReference type="Proteomes" id="UP000062973"/>
    </source>
</evidence>
<gene>
    <name evidence="2" type="ORF">AMETH_1676</name>
</gene>